<sequence length="200" mass="22401">MGSNPSRFKGPRRPVERVSWEECQEFAERLNGHVALGSRLPTEAQWEYACRAGTTTSTYTGDVKTVGENNAPGLDAIAWYGGNSGWEYDLEEGEDSSEWPNKQYPHTKAGTRVVGQKRANGWGLYDMLGNVWEWCWDGMRPYTTASVVDPVGPMGISADRVIRGGGWHRDAQDVRAAYHFTYRSDHRAFDLGFRCLSSGK</sequence>
<feature type="domain" description="Sulfatase-modifying factor enzyme-like" evidence="1">
    <location>
        <begin position="3"/>
        <end position="196"/>
    </location>
</feature>
<dbReference type="Pfam" id="PF03781">
    <property type="entry name" value="FGE-sulfatase"/>
    <property type="match status" value="1"/>
</dbReference>
<dbReference type="InterPro" id="IPR051043">
    <property type="entry name" value="Sulfatase_Mod_Factor_Kinase"/>
</dbReference>
<dbReference type="Proteomes" id="UP000464178">
    <property type="component" value="Chromosome"/>
</dbReference>
<dbReference type="AlphaFoldDB" id="A0A6P2CTJ6"/>
<gene>
    <name evidence="2" type="ORF">SOIL9_60080</name>
</gene>
<protein>
    <recommendedName>
        <fullName evidence="1">Sulfatase-modifying factor enzyme-like domain-containing protein</fullName>
    </recommendedName>
</protein>
<evidence type="ECO:0000259" key="1">
    <source>
        <dbReference type="Pfam" id="PF03781"/>
    </source>
</evidence>
<accession>A0A6P2CTJ6</accession>
<dbReference type="GO" id="GO:0120147">
    <property type="term" value="F:formylglycine-generating oxidase activity"/>
    <property type="evidence" value="ECO:0007669"/>
    <property type="project" value="TreeGrafter"/>
</dbReference>
<dbReference type="PANTHER" id="PTHR23150:SF19">
    <property type="entry name" value="FORMYLGLYCINE-GENERATING ENZYME"/>
    <property type="match status" value="1"/>
</dbReference>
<proteinExistence type="predicted"/>
<evidence type="ECO:0000313" key="2">
    <source>
        <dbReference type="EMBL" id="VTR91706.1"/>
    </source>
</evidence>
<dbReference type="SUPFAM" id="SSF56436">
    <property type="entry name" value="C-type lectin-like"/>
    <property type="match status" value="1"/>
</dbReference>
<organism evidence="2 3">
    <name type="scientific">Gemmata massiliana</name>
    <dbReference type="NCBI Taxonomy" id="1210884"/>
    <lineage>
        <taxon>Bacteria</taxon>
        <taxon>Pseudomonadati</taxon>
        <taxon>Planctomycetota</taxon>
        <taxon>Planctomycetia</taxon>
        <taxon>Gemmatales</taxon>
        <taxon>Gemmataceae</taxon>
        <taxon>Gemmata</taxon>
    </lineage>
</organism>
<name>A0A6P2CTJ6_9BACT</name>
<dbReference type="InterPro" id="IPR005532">
    <property type="entry name" value="SUMF_dom"/>
</dbReference>
<dbReference type="InterPro" id="IPR016187">
    <property type="entry name" value="CTDL_fold"/>
</dbReference>
<reference evidence="2 3" key="1">
    <citation type="submission" date="2019-05" db="EMBL/GenBank/DDBJ databases">
        <authorList>
            <consortium name="Science for Life Laboratories"/>
        </authorList>
    </citation>
    <scope>NUCLEOTIDE SEQUENCE [LARGE SCALE GENOMIC DNA]</scope>
    <source>
        <strain evidence="2">Soil9</strain>
    </source>
</reference>
<keyword evidence="3" id="KW-1185">Reference proteome</keyword>
<dbReference type="Gene3D" id="3.90.1580.10">
    <property type="entry name" value="paralog of FGE (formylglycine-generating enzyme)"/>
    <property type="match status" value="1"/>
</dbReference>
<dbReference type="InterPro" id="IPR042095">
    <property type="entry name" value="SUMF_sf"/>
</dbReference>
<dbReference type="KEGG" id="gms:SOIL9_60080"/>
<dbReference type="EMBL" id="LR593886">
    <property type="protein sequence ID" value="VTR91706.1"/>
    <property type="molecule type" value="Genomic_DNA"/>
</dbReference>
<evidence type="ECO:0000313" key="3">
    <source>
        <dbReference type="Proteomes" id="UP000464178"/>
    </source>
</evidence>
<dbReference type="PANTHER" id="PTHR23150">
    <property type="entry name" value="SULFATASE MODIFYING FACTOR 1, 2"/>
    <property type="match status" value="1"/>
</dbReference>